<dbReference type="OrthoDB" id="285635at2157"/>
<accession>A0A2A5QQH4</accession>
<protein>
    <submittedName>
        <fullName evidence="1">PhiH1 repressor</fullName>
    </submittedName>
</protein>
<proteinExistence type="predicted"/>
<dbReference type="RefSeq" id="WP_097381956.1">
    <property type="nucleotide sequence ID" value="NZ_NXNI01000002.1"/>
</dbReference>
<gene>
    <name evidence="1" type="ORF">CP557_20920</name>
</gene>
<dbReference type="InterPro" id="IPR036388">
    <property type="entry name" value="WH-like_DNA-bd_sf"/>
</dbReference>
<evidence type="ECO:0000313" key="2">
    <source>
        <dbReference type="Proteomes" id="UP000219689"/>
    </source>
</evidence>
<comment type="caution">
    <text evidence="1">The sequence shown here is derived from an EMBL/GenBank/DDBJ whole genome shotgun (WGS) entry which is preliminary data.</text>
</comment>
<keyword evidence="2" id="KW-1185">Reference proteome</keyword>
<organism evidence="1 2">
    <name type="scientific">Natrinema ejinorense</name>
    <dbReference type="NCBI Taxonomy" id="373386"/>
    <lineage>
        <taxon>Archaea</taxon>
        <taxon>Methanobacteriati</taxon>
        <taxon>Methanobacteriota</taxon>
        <taxon>Stenosarchaea group</taxon>
        <taxon>Halobacteria</taxon>
        <taxon>Halobacteriales</taxon>
        <taxon>Natrialbaceae</taxon>
        <taxon>Natrinema</taxon>
    </lineage>
</organism>
<dbReference type="InterPro" id="IPR036390">
    <property type="entry name" value="WH_DNA-bd_sf"/>
</dbReference>
<reference evidence="1 2" key="1">
    <citation type="submission" date="2017-09" db="EMBL/GenBank/DDBJ databases">
        <title>Genome sequences of Natrinema ejinorence JCM 13890T.</title>
        <authorList>
            <person name="Roh S.W."/>
            <person name="Kim Y.B."/>
            <person name="Kim J.Y."/>
        </authorList>
    </citation>
    <scope>NUCLEOTIDE SEQUENCE [LARGE SCALE GENOMIC DNA]</scope>
    <source>
        <strain evidence="1 2">JCM 13890</strain>
    </source>
</reference>
<dbReference type="AlphaFoldDB" id="A0A2A5QQH4"/>
<name>A0A2A5QQH4_9EURY</name>
<evidence type="ECO:0000313" key="1">
    <source>
        <dbReference type="EMBL" id="PCR89049.1"/>
    </source>
</evidence>
<dbReference type="Proteomes" id="UP000219689">
    <property type="component" value="Unassembled WGS sequence"/>
</dbReference>
<dbReference type="SUPFAM" id="SSF46785">
    <property type="entry name" value="Winged helix' DNA-binding domain"/>
    <property type="match status" value="1"/>
</dbReference>
<dbReference type="Gene3D" id="1.10.10.10">
    <property type="entry name" value="Winged helix-like DNA-binding domain superfamily/Winged helix DNA-binding domain"/>
    <property type="match status" value="1"/>
</dbReference>
<dbReference type="EMBL" id="NXNI01000002">
    <property type="protein sequence ID" value="PCR89049.1"/>
    <property type="molecule type" value="Genomic_DNA"/>
</dbReference>
<sequence length="81" mass="9199">MRPVDERIMETMRDEGNLTPQAVDNFGVCSRSHASVRLSKLNKYGLVDRIAQGLYRLTENGRAFLDEELDASELEPVEDTE</sequence>